<evidence type="ECO:0000256" key="1">
    <source>
        <dbReference type="SAM" id="MobiDB-lite"/>
    </source>
</evidence>
<evidence type="ECO:0000313" key="2">
    <source>
        <dbReference type="EMBL" id="OGI61369.1"/>
    </source>
</evidence>
<feature type="compositionally biased region" description="Basic residues" evidence="1">
    <location>
        <begin position="69"/>
        <end position="90"/>
    </location>
</feature>
<sequence length="90" mass="10632">METRTCSNCGRGGIGEDELDCPFCDDEGDDTLDFDEMKSLKEALIIAEELARRSNIREKRKFSHDDKRIQKKRQKNPNQKKFKKHFHLNF</sequence>
<dbReference type="AlphaFoldDB" id="A0A1F6UVK0"/>
<reference evidence="2 3" key="1">
    <citation type="journal article" date="2016" name="Nat. Commun.">
        <title>Thousands of microbial genomes shed light on interconnected biogeochemical processes in an aquifer system.</title>
        <authorList>
            <person name="Anantharaman K."/>
            <person name="Brown C.T."/>
            <person name="Hug L.A."/>
            <person name="Sharon I."/>
            <person name="Castelle C.J."/>
            <person name="Probst A.J."/>
            <person name="Thomas B.C."/>
            <person name="Singh A."/>
            <person name="Wilkins M.J."/>
            <person name="Karaoz U."/>
            <person name="Brodie E.L."/>
            <person name="Williams K.H."/>
            <person name="Hubbard S.S."/>
            <person name="Banfield J.F."/>
        </authorList>
    </citation>
    <scope>NUCLEOTIDE SEQUENCE [LARGE SCALE GENOMIC DNA]</scope>
</reference>
<evidence type="ECO:0000313" key="3">
    <source>
        <dbReference type="Proteomes" id="UP000182253"/>
    </source>
</evidence>
<gene>
    <name evidence="2" type="ORF">A2645_01510</name>
</gene>
<proteinExistence type="predicted"/>
<feature type="compositionally biased region" description="Basic and acidic residues" evidence="1">
    <location>
        <begin position="56"/>
        <end position="68"/>
    </location>
</feature>
<accession>A0A1F6UVK0</accession>
<feature type="region of interest" description="Disordered" evidence="1">
    <location>
        <begin position="56"/>
        <end position="90"/>
    </location>
</feature>
<name>A0A1F6UVK0_9BACT</name>
<organism evidence="2 3">
    <name type="scientific">Candidatus Nomurabacteria bacterium RIFCSPHIGHO2_01_FULL_39_9</name>
    <dbReference type="NCBI Taxonomy" id="1801735"/>
    <lineage>
        <taxon>Bacteria</taxon>
        <taxon>Candidatus Nomuraibacteriota</taxon>
    </lineage>
</organism>
<comment type="caution">
    <text evidence="2">The sequence shown here is derived from an EMBL/GenBank/DDBJ whole genome shotgun (WGS) entry which is preliminary data.</text>
</comment>
<dbReference type="EMBL" id="MFTL01000021">
    <property type="protein sequence ID" value="OGI61369.1"/>
    <property type="molecule type" value="Genomic_DNA"/>
</dbReference>
<dbReference type="Proteomes" id="UP000182253">
    <property type="component" value="Unassembled WGS sequence"/>
</dbReference>
<protein>
    <submittedName>
        <fullName evidence="2">Uncharacterized protein</fullName>
    </submittedName>
</protein>
<dbReference type="STRING" id="1801735.A2645_01510"/>